<dbReference type="InterPro" id="IPR011624">
    <property type="entry name" value="Metal-dep_PHydrolase_7TM_extra"/>
</dbReference>
<protein>
    <submittedName>
        <fullName evidence="4">HDIG domain-containing protein</fullName>
    </submittedName>
</protein>
<dbReference type="EMBL" id="JAPRAT010000026">
    <property type="protein sequence ID" value="MCZ0704027.1"/>
    <property type="molecule type" value="Genomic_DNA"/>
</dbReference>
<feature type="transmembrane region" description="Helical" evidence="2">
    <location>
        <begin position="324"/>
        <end position="346"/>
    </location>
</feature>
<accession>A0A9J6RFB5</accession>
<dbReference type="CDD" id="cd00077">
    <property type="entry name" value="HDc"/>
    <property type="match status" value="1"/>
</dbReference>
<reference evidence="4" key="1">
    <citation type="submission" date="2022-11" db="EMBL/GenBank/DDBJ databases">
        <title>WGS of Natronobacillus azotifigens 24KS-1, an anaerobic diazotrophic haloalkaliphile from soda-rich habitats.</title>
        <authorList>
            <person name="Sorokin D.Y."/>
            <person name="Merkel A.Y."/>
        </authorList>
    </citation>
    <scope>NUCLEOTIDE SEQUENCE</scope>
    <source>
        <strain evidence="4">24KS-1</strain>
    </source>
</reference>
<dbReference type="Pfam" id="PF07698">
    <property type="entry name" value="7TM-7TMR_HD"/>
    <property type="match status" value="1"/>
</dbReference>
<feature type="compositionally biased region" description="Acidic residues" evidence="1">
    <location>
        <begin position="116"/>
        <end position="125"/>
    </location>
</feature>
<evidence type="ECO:0000256" key="1">
    <source>
        <dbReference type="SAM" id="MobiDB-lite"/>
    </source>
</evidence>
<dbReference type="RefSeq" id="WP_268780792.1">
    <property type="nucleotide sequence ID" value="NZ_JAPRAT010000026.1"/>
</dbReference>
<evidence type="ECO:0000313" key="4">
    <source>
        <dbReference type="EMBL" id="MCZ0704027.1"/>
    </source>
</evidence>
<feature type="transmembrane region" description="Helical" evidence="2">
    <location>
        <begin position="21"/>
        <end position="41"/>
    </location>
</feature>
<keyword evidence="2" id="KW-1133">Transmembrane helix</keyword>
<evidence type="ECO:0000313" key="5">
    <source>
        <dbReference type="Proteomes" id="UP001084197"/>
    </source>
</evidence>
<feature type="transmembrane region" description="Helical" evidence="2">
    <location>
        <begin position="401"/>
        <end position="419"/>
    </location>
</feature>
<keyword evidence="2" id="KW-0812">Transmembrane</keyword>
<dbReference type="SMART" id="SM00471">
    <property type="entry name" value="HDc"/>
    <property type="match status" value="1"/>
</dbReference>
<evidence type="ECO:0000256" key="2">
    <source>
        <dbReference type="SAM" id="Phobius"/>
    </source>
</evidence>
<gene>
    <name evidence="4" type="ORF">OWO01_12465</name>
</gene>
<feature type="transmembrane region" description="Helical" evidence="2">
    <location>
        <begin position="376"/>
        <end position="395"/>
    </location>
</feature>
<name>A0A9J6RFB5_9BACI</name>
<dbReference type="InterPro" id="IPR052722">
    <property type="entry name" value="PgpH_phosphodiesterase"/>
</dbReference>
<dbReference type="Gene3D" id="1.10.3210.10">
    <property type="entry name" value="Hypothetical protein af1432"/>
    <property type="match status" value="1"/>
</dbReference>
<feature type="region of interest" description="Disordered" evidence="1">
    <location>
        <begin position="109"/>
        <end position="138"/>
    </location>
</feature>
<feature type="transmembrane region" description="Helical" evidence="2">
    <location>
        <begin position="290"/>
        <end position="312"/>
    </location>
</feature>
<dbReference type="InterPro" id="IPR003607">
    <property type="entry name" value="HD/PDEase_dom"/>
</dbReference>
<feature type="transmembrane region" description="Helical" evidence="2">
    <location>
        <begin position="468"/>
        <end position="488"/>
    </location>
</feature>
<dbReference type="Proteomes" id="UP001084197">
    <property type="component" value="Unassembled WGS sequence"/>
</dbReference>
<dbReference type="Pfam" id="PF01966">
    <property type="entry name" value="HD"/>
    <property type="match status" value="1"/>
</dbReference>
<feature type="compositionally biased region" description="Basic and acidic residues" evidence="1">
    <location>
        <begin position="126"/>
        <end position="138"/>
    </location>
</feature>
<dbReference type="InterPro" id="IPR011621">
    <property type="entry name" value="Metal-dep_PHydrolase_7TM_intra"/>
</dbReference>
<proteinExistence type="predicted"/>
<evidence type="ECO:0000259" key="3">
    <source>
        <dbReference type="SMART" id="SM00471"/>
    </source>
</evidence>
<dbReference type="PANTHER" id="PTHR36442">
    <property type="entry name" value="CYCLIC-DI-AMP PHOSPHODIESTERASE PGPH"/>
    <property type="match status" value="1"/>
</dbReference>
<dbReference type="SUPFAM" id="SSF109604">
    <property type="entry name" value="HD-domain/PDEase-like"/>
    <property type="match status" value="1"/>
</dbReference>
<comment type="caution">
    <text evidence="4">The sequence shown here is derived from an EMBL/GenBank/DDBJ whole genome shotgun (WGS) entry which is preliminary data.</text>
</comment>
<dbReference type="AlphaFoldDB" id="A0A9J6RFB5"/>
<dbReference type="Pfam" id="PF07697">
    <property type="entry name" value="7TMR-HDED"/>
    <property type="match status" value="1"/>
</dbReference>
<feature type="domain" description="HD/PDEase" evidence="3">
    <location>
        <begin position="510"/>
        <end position="665"/>
    </location>
</feature>
<dbReference type="InterPro" id="IPR006675">
    <property type="entry name" value="HDIG_dom"/>
</dbReference>
<dbReference type="InterPro" id="IPR006674">
    <property type="entry name" value="HD_domain"/>
</dbReference>
<keyword evidence="5" id="KW-1185">Reference proteome</keyword>
<dbReference type="PANTHER" id="PTHR36442:SF1">
    <property type="entry name" value="CYCLIC-DI-AMP PHOSPHODIESTERASE PGPH"/>
    <property type="match status" value="1"/>
</dbReference>
<keyword evidence="2" id="KW-0472">Membrane</keyword>
<feature type="transmembrane region" description="Helical" evidence="2">
    <location>
        <begin position="431"/>
        <end position="448"/>
    </location>
</feature>
<sequence>MKSKWNNFKQKLKAINKPVQLSLTLTVIGLLFFLFTISNVYTETYEIARFSNASETIRSPLTIEDTRETERRRREALQSVEDRYIISNQVAEERVGYIEELFDALDTVNSQSSEQTELDGDPEEENFNRDNEGEIERSTEDKMQDLRQMLSSEILDGIDQETLVELKNTNENERTIVQELLTTTLFNLFTEGIRMEELDDAVEQMNQRFQFSTMSAESREILLELGEFALVPNSFFSVDQTVEAERQAMNNVEPAMIRAGEVIVREGQTITNELYDKLMLVGLLDSDRNVFPLIGLFILITVLTGAIAYVLIKHKQETPLDLKKLFALVLITFGTILIMKFISFFASQTNQLFFLVPIAASSMLLKLLYRDRIAIIFSIVFSIMAMIIFNGQIPGSLNLEAGVYMLFSQLSGIIFLVAIKDRAAIFRASMATAIVNMLIILAFLFLSYENYNSSDVFLLSGYGLSSAFISSIVTIGVLPFFESVLGILSDTKLLMLSSPNHPLLRKILMEAPGTYHHSVMVANLSEAACENIGANGLLARVASYYHDLGKTKQPHYFIENQMGQTNPHDYLDPKQSAEIIMAHPYEGARILRRHRLPTEIIDVAEQHHGTTLLKYFYYKEKEKNKEVKEKDYRYPGPRPQTKEAAVISICDSVEAAVRSMSEPTKEKIDQLITSIIQDRLTDGQFDDSDLTFRELEKIKVTISETLNGIYHSRIQYPTEDKEEA</sequence>
<organism evidence="4 5">
    <name type="scientific">Natronobacillus azotifigens</name>
    <dbReference type="NCBI Taxonomy" id="472978"/>
    <lineage>
        <taxon>Bacteria</taxon>
        <taxon>Bacillati</taxon>
        <taxon>Bacillota</taxon>
        <taxon>Bacilli</taxon>
        <taxon>Bacillales</taxon>
        <taxon>Bacillaceae</taxon>
        <taxon>Natronobacillus</taxon>
    </lineage>
</organism>
<dbReference type="NCBIfam" id="TIGR00277">
    <property type="entry name" value="HDIG"/>
    <property type="match status" value="1"/>
</dbReference>
<feature type="transmembrane region" description="Helical" evidence="2">
    <location>
        <begin position="352"/>
        <end position="369"/>
    </location>
</feature>